<sequence>MEVTWKNEVLNNVRRKGLGVNGQVAKVTWRIENFSSMKGKKHCSENFTVDGNIWQLCIYPKGDKVDSLSIYLHFADSAKLASKETVHAHFRISVINRLDRKNSKTRGTSLKFEANEPPRGFVSFLSLTELHKPERGYLLNNVCLIEAYVATYKTDATVPEEKINEFFTSLESEFLSSNTNFSRKEVQEALAEVEEALKITPVAFYSSEKHSSLKHAFKILASFDGSSTTLTVKQRQELLAMEKSLKNLADRAAKVSQDKTSLTTKESDKLRAESKLDSKRAKYKDLESEVEKKLAALRVQVEEAQKKRDKMLAEYKAEAKKVEKEEKSVKAEWEGIKASISSIKEKI</sequence>
<dbReference type="InterPro" id="IPR050804">
    <property type="entry name" value="MCC"/>
</dbReference>
<accession>A0A8J5YDU0</accession>
<dbReference type="AlphaFoldDB" id="A0A8J5YDU0"/>
<dbReference type="PANTHER" id="PTHR46236">
    <property type="entry name" value="TRAF-LIKE SUPERFAMILY PROTEIN"/>
    <property type="match status" value="1"/>
</dbReference>
<dbReference type="Pfam" id="PF22486">
    <property type="entry name" value="MATH_2"/>
    <property type="match status" value="1"/>
</dbReference>
<feature type="coiled-coil region" evidence="2">
    <location>
        <begin position="269"/>
        <end position="332"/>
    </location>
</feature>
<organism evidence="4 5">
    <name type="scientific">Gossypium anomalum</name>
    <dbReference type="NCBI Taxonomy" id="47600"/>
    <lineage>
        <taxon>Eukaryota</taxon>
        <taxon>Viridiplantae</taxon>
        <taxon>Streptophyta</taxon>
        <taxon>Embryophyta</taxon>
        <taxon>Tracheophyta</taxon>
        <taxon>Spermatophyta</taxon>
        <taxon>Magnoliopsida</taxon>
        <taxon>eudicotyledons</taxon>
        <taxon>Gunneridae</taxon>
        <taxon>Pentapetalae</taxon>
        <taxon>rosids</taxon>
        <taxon>malvids</taxon>
        <taxon>Malvales</taxon>
        <taxon>Malvaceae</taxon>
        <taxon>Malvoideae</taxon>
        <taxon>Gossypium</taxon>
    </lineage>
</organism>
<evidence type="ECO:0000313" key="4">
    <source>
        <dbReference type="EMBL" id="KAG8480632.1"/>
    </source>
</evidence>
<dbReference type="EMBL" id="JAHUZN010000010">
    <property type="protein sequence ID" value="KAG8480632.1"/>
    <property type="molecule type" value="Genomic_DNA"/>
</dbReference>
<gene>
    <name evidence="4" type="ORF">CXB51_025235</name>
</gene>
<dbReference type="PROSITE" id="PS50144">
    <property type="entry name" value="MATH"/>
    <property type="match status" value="1"/>
</dbReference>
<feature type="domain" description="MATH" evidence="3">
    <location>
        <begin position="24"/>
        <end position="149"/>
    </location>
</feature>
<evidence type="ECO:0000259" key="3">
    <source>
        <dbReference type="PROSITE" id="PS50144"/>
    </source>
</evidence>
<dbReference type="InterPro" id="IPR002083">
    <property type="entry name" value="MATH/TRAF_dom"/>
</dbReference>
<dbReference type="Proteomes" id="UP000701853">
    <property type="component" value="Chromosome 10"/>
</dbReference>
<name>A0A8J5YDU0_9ROSI</name>
<dbReference type="OrthoDB" id="974022at2759"/>
<reference evidence="4 5" key="1">
    <citation type="journal article" date="2021" name="bioRxiv">
        <title>The Gossypium anomalum genome as a resource for cotton improvement and evolutionary analysis of hybrid incompatibility.</title>
        <authorList>
            <person name="Grover C.E."/>
            <person name="Yuan D."/>
            <person name="Arick M.A."/>
            <person name="Miller E.R."/>
            <person name="Hu G."/>
            <person name="Peterson D.G."/>
            <person name="Wendel J.F."/>
            <person name="Udall J.A."/>
        </authorList>
    </citation>
    <scope>NUCLEOTIDE SEQUENCE [LARGE SCALE GENOMIC DNA]</scope>
    <source>
        <strain evidence="4">JFW-Udall</strain>
        <tissue evidence="4">Leaf</tissue>
    </source>
</reference>
<evidence type="ECO:0000313" key="5">
    <source>
        <dbReference type="Proteomes" id="UP000701853"/>
    </source>
</evidence>
<proteinExistence type="predicted"/>
<keyword evidence="1 2" id="KW-0175">Coiled coil</keyword>
<protein>
    <recommendedName>
        <fullName evidence="3">MATH domain-containing protein</fullName>
    </recommendedName>
</protein>
<keyword evidence="5" id="KW-1185">Reference proteome</keyword>
<dbReference type="SUPFAM" id="SSF49599">
    <property type="entry name" value="TRAF domain-like"/>
    <property type="match status" value="1"/>
</dbReference>
<comment type="caution">
    <text evidence="4">The sequence shown here is derived from an EMBL/GenBank/DDBJ whole genome shotgun (WGS) entry which is preliminary data.</text>
</comment>
<dbReference type="InterPro" id="IPR008974">
    <property type="entry name" value="TRAF-like"/>
</dbReference>
<dbReference type="SMART" id="SM00061">
    <property type="entry name" value="MATH"/>
    <property type="match status" value="1"/>
</dbReference>
<evidence type="ECO:0000256" key="2">
    <source>
        <dbReference type="SAM" id="Coils"/>
    </source>
</evidence>
<evidence type="ECO:0000256" key="1">
    <source>
        <dbReference type="ARBA" id="ARBA00023054"/>
    </source>
</evidence>
<dbReference type="CDD" id="cd00121">
    <property type="entry name" value="MATH"/>
    <property type="match status" value="1"/>
</dbReference>
<dbReference type="Gene3D" id="2.60.210.10">
    <property type="entry name" value="Apoptosis, Tumor Necrosis Factor Receptor Associated Protein 2, Chain A"/>
    <property type="match status" value="1"/>
</dbReference>
<dbReference type="PANTHER" id="PTHR46236:SF35">
    <property type="entry name" value="MATH DOMAIN-CONTAINING PROTEIN"/>
    <property type="match status" value="1"/>
</dbReference>